<reference evidence="1 2" key="1">
    <citation type="journal article" date="2019" name="Commun. Biol.">
        <title>The bagworm genome reveals a unique fibroin gene that provides high tensile strength.</title>
        <authorList>
            <person name="Kono N."/>
            <person name="Nakamura H."/>
            <person name="Ohtoshi R."/>
            <person name="Tomita M."/>
            <person name="Numata K."/>
            <person name="Arakawa K."/>
        </authorList>
    </citation>
    <scope>NUCLEOTIDE SEQUENCE [LARGE SCALE GENOMIC DNA]</scope>
</reference>
<sequence>MTTRLILSTPRRSIRVAVACHPVHGRSSTVSSEFVIVFSKKSTFRAGDAVYRPGGARGHRWSRRVQSVTHLSTCADASWPSHAVPARLDVRRRSLIRESIVQ</sequence>
<name>A0A4C1TSG8_EUMVA</name>
<evidence type="ECO:0000313" key="2">
    <source>
        <dbReference type="Proteomes" id="UP000299102"/>
    </source>
</evidence>
<dbReference type="EMBL" id="BGZK01000083">
    <property type="protein sequence ID" value="GBP16937.1"/>
    <property type="molecule type" value="Genomic_DNA"/>
</dbReference>
<organism evidence="1 2">
    <name type="scientific">Eumeta variegata</name>
    <name type="common">Bagworm moth</name>
    <name type="synonym">Eumeta japonica</name>
    <dbReference type="NCBI Taxonomy" id="151549"/>
    <lineage>
        <taxon>Eukaryota</taxon>
        <taxon>Metazoa</taxon>
        <taxon>Ecdysozoa</taxon>
        <taxon>Arthropoda</taxon>
        <taxon>Hexapoda</taxon>
        <taxon>Insecta</taxon>
        <taxon>Pterygota</taxon>
        <taxon>Neoptera</taxon>
        <taxon>Endopterygota</taxon>
        <taxon>Lepidoptera</taxon>
        <taxon>Glossata</taxon>
        <taxon>Ditrysia</taxon>
        <taxon>Tineoidea</taxon>
        <taxon>Psychidae</taxon>
        <taxon>Oiketicinae</taxon>
        <taxon>Eumeta</taxon>
    </lineage>
</organism>
<dbReference type="AlphaFoldDB" id="A0A4C1TSG8"/>
<dbReference type="Proteomes" id="UP000299102">
    <property type="component" value="Unassembled WGS sequence"/>
</dbReference>
<comment type="caution">
    <text evidence="1">The sequence shown here is derived from an EMBL/GenBank/DDBJ whole genome shotgun (WGS) entry which is preliminary data.</text>
</comment>
<protein>
    <submittedName>
        <fullName evidence="1">Uncharacterized protein</fullName>
    </submittedName>
</protein>
<keyword evidence="2" id="KW-1185">Reference proteome</keyword>
<accession>A0A4C1TSG8</accession>
<proteinExistence type="predicted"/>
<evidence type="ECO:0000313" key="1">
    <source>
        <dbReference type="EMBL" id="GBP16937.1"/>
    </source>
</evidence>
<gene>
    <name evidence="1" type="ORF">EVAR_101959_1</name>
</gene>